<dbReference type="Proteomes" id="UP001165405">
    <property type="component" value="Unassembled WGS sequence"/>
</dbReference>
<gene>
    <name evidence="2" type="ORF">L1785_12865</name>
</gene>
<name>A0AA41U7Y5_9MICO</name>
<evidence type="ECO:0000256" key="1">
    <source>
        <dbReference type="SAM" id="Phobius"/>
    </source>
</evidence>
<proteinExistence type="predicted"/>
<evidence type="ECO:0000313" key="3">
    <source>
        <dbReference type="Proteomes" id="UP001165405"/>
    </source>
</evidence>
<dbReference type="RefSeq" id="WP_236089674.1">
    <property type="nucleotide sequence ID" value="NZ_JAKGSG010000035.1"/>
</dbReference>
<sequence>MTWSEIGFFALVVCAALVFLAWQAASRLDRLHRKVAASRIALDAQLVRRATAALDLASSGTLDPASSVLVAEAAYQVMDDVVSIGLPPTTDRPDPRGRRAADVVAAALAMDGLGAAREHAESDLSATLREALGSAQEVRELRSADPGDQLVGALAAAWYRASLARRFHNEAVAQAQRVRRLWYVRFLHLAGRAPMPLTVELDDALPDGLDPVAG</sequence>
<dbReference type="EMBL" id="JAKGSG010000035">
    <property type="protein sequence ID" value="MCF4121875.1"/>
    <property type="molecule type" value="Genomic_DNA"/>
</dbReference>
<keyword evidence="1" id="KW-0472">Membrane</keyword>
<dbReference type="AlphaFoldDB" id="A0AA41U7Y5"/>
<keyword evidence="3" id="KW-1185">Reference proteome</keyword>
<comment type="caution">
    <text evidence="2">The sequence shown here is derived from an EMBL/GenBank/DDBJ whole genome shotgun (WGS) entry which is preliminary data.</text>
</comment>
<feature type="transmembrane region" description="Helical" evidence="1">
    <location>
        <begin position="6"/>
        <end position="25"/>
    </location>
</feature>
<reference evidence="2" key="1">
    <citation type="submission" date="2022-01" db="EMBL/GenBank/DDBJ databases">
        <title>Antribacter sp. nov., isolated from Guizhou of China.</title>
        <authorList>
            <person name="Chengliang C."/>
            <person name="Ya Z."/>
        </authorList>
    </citation>
    <scope>NUCLEOTIDE SEQUENCE</scope>
    <source>
        <strain evidence="2">KLBMP 9083</strain>
    </source>
</reference>
<evidence type="ECO:0000313" key="2">
    <source>
        <dbReference type="EMBL" id="MCF4121875.1"/>
    </source>
</evidence>
<keyword evidence="1" id="KW-0812">Transmembrane</keyword>
<protein>
    <recommendedName>
        <fullName evidence="4">LemA family protein</fullName>
    </recommendedName>
</protein>
<accession>A0AA41U7Y5</accession>
<evidence type="ECO:0008006" key="4">
    <source>
        <dbReference type="Google" id="ProtNLM"/>
    </source>
</evidence>
<organism evidence="2 3">
    <name type="scientific">Antribacter soli</name>
    <dbReference type="NCBI Taxonomy" id="2910976"/>
    <lineage>
        <taxon>Bacteria</taxon>
        <taxon>Bacillati</taxon>
        <taxon>Actinomycetota</taxon>
        <taxon>Actinomycetes</taxon>
        <taxon>Micrococcales</taxon>
        <taxon>Promicromonosporaceae</taxon>
        <taxon>Antribacter</taxon>
    </lineage>
</organism>
<keyword evidence="1" id="KW-1133">Transmembrane helix</keyword>